<feature type="region of interest" description="Disordered" evidence="3">
    <location>
        <begin position="90"/>
        <end position="118"/>
    </location>
</feature>
<dbReference type="InterPro" id="IPR007219">
    <property type="entry name" value="XnlR_reg_dom"/>
</dbReference>
<protein>
    <recommendedName>
        <fullName evidence="4">Zn(2)-C6 fungal-type domain-containing protein</fullName>
    </recommendedName>
</protein>
<evidence type="ECO:0000313" key="5">
    <source>
        <dbReference type="EMBL" id="EAU83086.2"/>
    </source>
</evidence>
<dbReference type="PROSITE" id="PS00463">
    <property type="entry name" value="ZN2_CY6_FUNGAL_1"/>
    <property type="match status" value="1"/>
</dbReference>
<dbReference type="InParanoid" id="A8P4D2"/>
<dbReference type="KEGG" id="cci:CC1G_11170"/>
<dbReference type="AlphaFoldDB" id="A8P4D2"/>
<dbReference type="GO" id="GO:0000981">
    <property type="term" value="F:DNA-binding transcription factor activity, RNA polymerase II-specific"/>
    <property type="evidence" value="ECO:0007669"/>
    <property type="project" value="InterPro"/>
</dbReference>
<dbReference type="EMBL" id="AACS02000004">
    <property type="protein sequence ID" value="EAU83086.2"/>
    <property type="molecule type" value="Genomic_DNA"/>
</dbReference>
<dbReference type="GO" id="GO:0003677">
    <property type="term" value="F:DNA binding"/>
    <property type="evidence" value="ECO:0007669"/>
    <property type="project" value="InterPro"/>
</dbReference>
<dbReference type="PANTHER" id="PTHR46910">
    <property type="entry name" value="TRANSCRIPTION FACTOR PDR1"/>
    <property type="match status" value="1"/>
</dbReference>
<dbReference type="GO" id="GO:0008270">
    <property type="term" value="F:zinc ion binding"/>
    <property type="evidence" value="ECO:0007669"/>
    <property type="project" value="InterPro"/>
</dbReference>
<dbReference type="SMR" id="A8P4D2"/>
<evidence type="ECO:0000256" key="2">
    <source>
        <dbReference type="ARBA" id="ARBA00023242"/>
    </source>
</evidence>
<gene>
    <name evidence="5" type="ORF">CC1G_11170</name>
</gene>
<dbReference type="HOGENOM" id="CLU_006019_2_0_1"/>
<evidence type="ECO:0000256" key="3">
    <source>
        <dbReference type="SAM" id="MobiDB-lite"/>
    </source>
</evidence>
<dbReference type="Proteomes" id="UP000001861">
    <property type="component" value="Unassembled WGS sequence"/>
</dbReference>
<dbReference type="STRING" id="240176.A8P4D2"/>
<dbReference type="SUPFAM" id="SSF57701">
    <property type="entry name" value="Zn2/Cys6 DNA-binding domain"/>
    <property type="match status" value="1"/>
</dbReference>
<dbReference type="SMART" id="SM00066">
    <property type="entry name" value="GAL4"/>
    <property type="match status" value="1"/>
</dbReference>
<dbReference type="SMART" id="SM00906">
    <property type="entry name" value="Fungal_trans"/>
    <property type="match status" value="1"/>
</dbReference>
<evidence type="ECO:0000256" key="1">
    <source>
        <dbReference type="ARBA" id="ARBA00022723"/>
    </source>
</evidence>
<dbReference type="GeneID" id="6015321"/>
<feature type="region of interest" description="Disordered" evidence="3">
    <location>
        <begin position="771"/>
        <end position="824"/>
    </location>
</feature>
<sequence length="839" mass="93421">MEPHYSSDSESPAEERSKAPRKRRLQGACDTCRKRKVKCDRAIMPNNICSNCLDTGLECIHTSMRRKNKEAQREHIKQLEDRIQMLEEQLQKAGVPEPSGSAATTSRLTREDEPVVDPEDPEYQALSAKLQRLSVDHIQNKYFGKSSLFALISQITKMGDELSHEPGPFFTKANRPEMWNLRSWEREYANAQVSTYIFPEGDLFEILMNAYWARVHILHPVLHRPSFERDLGDWRHLTDPSFGRVVLAACACASRFVEDERVLMVDDQDPSRLSGPSAGWRYMAQLPLTLQTTIEQVQTTDLQYYALAAWYFLGSGTPQTAWNLAGTALRLAVEIGWHRRSTTPNSQEELEKRIFWSLVIIDRFQSAWLGRPLSLHGEDIDVDLPVECDDEFWDTEVDDPENAFKQPAGRPSLIAGFRCQIQLTEIAEKMLKSLYPLKPTHHDGGDGKSRTEELTDMMEKWKESLPQHLRWDPYCPNIHHLTQATTLHSIFYYLQIQIHRPSLHKKTSSSVSALAACVHAARACSNVVDESLKRQRYTSSMVINATFASAVVFLFNVWGRQGTSQSSDTETEFVYVQKCLNLLREGERRWHTAGRSVDMINGFYDVTRGSLSSTATLPSLSPRSSGKRPRGDWDVAEALAGVKRKSPGPSAVASSSSLTLDIPPSNLPRGHSFDQWTSQGRINQPHLTTSAPAAAGYHPGHHSGSRGTVVSQMVMGDGSSSIMPGLPPSSQFAFPIVPVHREVPISNPRRHSAAVTSTELLQAQQNYGLGQFQGGVSTSSGSMQRHGHHGHGGDLGMGGGQSGVLEGYHGPQQSSSTQAGTSEDPAVQGLWMDAPTNFK</sequence>
<proteinExistence type="predicted"/>
<feature type="region of interest" description="Disordered" evidence="3">
    <location>
        <begin position="1"/>
        <end position="26"/>
    </location>
</feature>
<keyword evidence="6" id="KW-1185">Reference proteome</keyword>
<dbReference type="InterPro" id="IPR001138">
    <property type="entry name" value="Zn2Cys6_DnaBD"/>
</dbReference>
<dbReference type="Pfam" id="PF04082">
    <property type="entry name" value="Fungal_trans"/>
    <property type="match status" value="1"/>
</dbReference>
<dbReference type="PROSITE" id="PS50048">
    <property type="entry name" value="ZN2_CY6_FUNGAL_2"/>
    <property type="match status" value="1"/>
</dbReference>
<dbReference type="PANTHER" id="PTHR46910:SF38">
    <property type="entry name" value="ZN(2)-C6 FUNGAL-TYPE DOMAIN-CONTAINING PROTEIN"/>
    <property type="match status" value="1"/>
</dbReference>
<feature type="domain" description="Zn(2)-C6 fungal-type" evidence="4">
    <location>
        <begin position="28"/>
        <end position="61"/>
    </location>
</feature>
<dbReference type="OMA" id="LQTMPEE"/>
<keyword evidence="1" id="KW-0479">Metal-binding</keyword>
<dbReference type="CDD" id="cd12148">
    <property type="entry name" value="fungal_TF_MHR"/>
    <property type="match status" value="1"/>
</dbReference>
<dbReference type="Pfam" id="PF00172">
    <property type="entry name" value="Zn_clus"/>
    <property type="match status" value="1"/>
</dbReference>
<dbReference type="RefSeq" id="XP_001838727.2">
    <property type="nucleotide sequence ID" value="XM_001838675.2"/>
</dbReference>
<evidence type="ECO:0000259" key="4">
    <source>
        <dbReference type="PROSITE" id="PS50048"/>
    </source>
</evidence>
<dbReference type="InterPro" id="IPR050987">
    <property type="entry name" value="AtrR-like"/>
</dbReference>
<dbReference type="OrthoDB" id="4456959at2759"/>
<organism evidence="5 6">
    <name type="scientific">Coprinopsis cinerea (strain Okayama-7 / 130 / ATCC MYA-4618 / FGSC 9003)</name>
    <name type="common">Inky cap fungus</name>
    <name type="synonym">Hormographiella aspergillata</name>
    <dbReference type="NCBI Taxonomy" id="240176"/>
    <lineage>
        <taxon>Eukaryota</taxon>
        <taxon>Fungi</taxon>
        <taxon>Dikarya</taxon>
        <taxon>Basidiomycota</taxon>
        <taxon>Agaricomycotina</taxon>
        <taxon>Agaricomycetes</taxon>
        <taxon>Agaricomycetidae</taxon>
        <taxon>Agaricales</taxon>
        <taxon>Agaricineae</taxon>
        <taxon>Psathyrellaceae</taxon>
        <taxon>Coprinopsis</taxon>
    </lineage>
</organism>
<dbReference type="InterPro" id="IPR036864">
    <property type="entry name" value="Zn2-C6_fun-type_DNA-bd_sf"/>
</dbReference>
<dbReference type="CDD" id="cd00067">
    <property type="entry name" value="GAL4"/>
    <property type="match status" value="1"/>
</dbReference>
<accession>A8P4D2</accession>
<feature type="compositionally biased region" description="Low complexity" evidence="3">
    <location>
        <begin position="647"/>
        <end position="657"/>
    </location>
</feature>
<name>A8P4D2_COPC7</name>
<feature type="compositionally biased region" description="Basic and acidic residues" evidence="3">
    <location>
        <begin position="1"/>
        <end position="18"/>
    </location>
</feature>
<dbReference type="GO" id="GO:0006351">
    <property type="term" value="P:DNA-templated transcription"/>
    <property type="evidence" value="ECO:0007669"/>
    <property type="project" value="InterPro"/>
</dbReference>
<dbReference type="VEuPathDB" id="FungiDB:CC1G_11170"/>
<feature type="compositionally biased region" description="Polar residues" evidence="3">
    <location>
        <begin position="811"/>
        <end position="821"/>
    </location>
</feature>
<keyword evidence="2" id="KW-0539">Nucleus</keyword>
<reference evidence="5 6" key="1">
    <citation type="journal article" date="2010" name="Proc. Natl. Acad. Sci. U.S.A.">
        <title>Insights into evolution of multicellular fungi from the assembled chromosomes of the mushroom Coprinopsis cinerea (Coprinus cinereus).</title>
        <authorList>
            <person name="Stajich J.E."/>
            <person name="Wilke S.K."/>
            <person name="Ahren D."/>
            <person name="Au C.H."/>
            <person name="Birren B.W."/>
            <person name="Borodovsky M."/>
            <person name="Burns C."/>
            <person name="Canback B."/>
            <person name="Casselton L.A."/>
            <person name="Cheng C.K."/>
            <person name="Deng J."/>
            <person name="Dietrich F.S."/>
            <person name="Fargo D.C."/>
            <person name="Farman M.L."/>
            <person name="Gathman A.C."/>
            <person name="Goldberg J."/>
            <person name="Guigo R."/>
            <person name="Hoegger P.J."/>
            <person name="Hooker J.B."/>
            <person name="Huggins A."/>
            <person name="James T.Y."/>
            <person name="Kamada T."/>
            <person name="Kilaru S."/>
            <person name="Kodira C."/>
            <person name="Kues U."/>
            <person name="Kupfer D."/>
            <person name="Kwan H.S."/>
            <person name="Lomsadze A."/>
            <person name="Li W."/>
            <person name="Lilly W.W."/>
            <person name="Ma L.J."/>
            <person name="Mackey A.J."/>
            <person name="Manning G."/>
            <person name="Martin F."/>
            <person name="Muraguchi H."/>
            <person name="Natvig D.O."/>
            <person name="Palmerini H."/>
            <person name="Ramesh M.A."/>
            <person name="Rehmeyer C.J."/>
            <person name="Roe B.A."/>
            <person name="Shenoy N."/>
            <person name="Stanke M."/>
            <person name="Ter-Hovhannisyan V."/>
            <person name="Tunlid A."/>
            <person name="Velagapudi R."/>
            <person name="Vision T.J."/>
            <person name="Zeng Q."/>
            <person name="Zolan M.E."/>
            <person name="Pukkila P.J."/>
        </authorList>
    </citation>
    <scope>NUCLEOTIDE SEQUENCE [LARGE SCALE GENOMIC DNA]</scope>
    <source>
        <strain evidence="6">Okayama-7 / 130 / ATCC MYA-4618 / FGSC 9003</strain>
    </source>
</reference>
<comment type="caution">
    <text evidence="5">The sequence shown here is derived from an EMBL/GenBank/DDBJ whole genome shotgun (WGS) entry which is preliminary data.</text>
</comment>
<evidence type="ECO:0000313" key="6">
    <source>
        <dbReference type="Proteomes" id="UP000001861"/>
    </source>
</evidence>
<feature type="region of interest" description="Disordered" evidence="3">
    <location>
        <begin position="640"/>
        <end position="666"/>
    </location>
</feature>
<dbReference type="eggNOG" id="ENOG502QSY2">
    <property type="taxonomic scope" value="Eukaryota"/>
</dbReference>
<dbReference type="Gene3D" id="4.10.240.10">
    <property type="entry name" value="Zn(2)-C6 fungal-type DNA-binding domain"/>
    <property type="match status" value="1"/>
</dbReference>
<feature type="compositionally biased region" description="Gly residues" evidence="3">
    <location>
        <begin position="793"/>
        <end position="802"/>
    </location>
</feature>